<dbReference type="GO" id="GO:0005794">
    <property type="term" value="C:Golgi apparatus"/>
    <property type="evidence" value="ECO:0007669"/>
    <property type="project" value="TreeGrafter"/>
</dbReference>
<evidence type="ECO:0000259" key="2">
    <source>
        <dbReference type="Pfam" id="PF15902"/>
    </source>
</evidence>
<dbReference type="GO" id="GO:0006896">
    <property type="term" value="P:Golgi to vacuole transport"/>
    <property type="evidence" value="ECO:0007669"/>
    <property type="project" value="TreeGrafter"/>
</dbReference>
<sequence>MYSSPSIIGVIMAVGNVGKPLASYTKSDIFLSCNGGFTWEEFVDSGGILIIANDQQPTDHVLFSVNQSVNWQEYKFTDKKICIRLIITVRSDTTQRFILMGKYTLKQLQLVVVHIDFLALTNRQCTFYCFFFWFSNNLIFFCRCF</sequence>
<dbReference type="Pfam" id="PF15902">
    <property type="entry name" value="Sortilin-Vps10"/>
    <property type="match status" value="1"/>
</dbReference>
<dbReference type="Proteomes" id="UP000799118">
    <property type="component" value="Unassembled WGS sequence"/>
</dbReference>
<dbReference type="EMBL" id="ML769419">
    <property type="protein sequence ID" value="KAE9404167.1"/>
    <property type="molecule type" value="Genomic_DNA"/>
</dbReference>
<dbReference type="GO" id="GO:0006623">
    <property type="term" value="P:protein targeting to vacuole"/>
    <property type="evidence" value="ECO:0007669"/>
    <property type="project" value="TreeGrafter"/>
</dbReference>
<reference evidence="3" key="1">
    <citation type="journal article" date="2019" name="Environ. Microbiol.">
        <title>Fungal ecological strategies reflected in gene transcription - a case study of two litter decomposers.</title>
        <authorList>
            <person name="Barbi F."/>
            <person name="Kohler A."/>
            <person name="Barry K."/>
            <person name="Baskaran P."/>
            <person name="Daum C."/>
            <person name="Fauchery L."/>
            <person name="Ihrmark K."/>
            <person name="Kuo A."/>
            <person name="LaButti K."/>
            <person name="Lipzen A."/>
            <person name="Morin E."/>
            <person name="Grigoriev I.V."/>
            <person name="Henrissat B."/>
            <person name="Lindahl B."/>
            <person name="Martin F."/>
        </authorList>
    </citation>
    <scope>NUCLEOTIDE SEQUENCE</scope>
    <source>
        <strain evidence="3">JB14</strain>
    </source>
</reference>
<dbReference type="GO" id="GO:0006895">
    <property type="term" value="P:Golgi to endosome transport"/>
    <property type="evidence" value="ECO:0007669"/>
    <property type="project" value="TreeGrafter"/>
</dbReference>
<protein>
    <recommendedName>
        <fullName evidence="2">Sortilin N-terminal domain-containing protein</fullName>
    </recommendedName>
</protein>
<organism evidence="3 4">
    <name type="scientific">Gymnopus androsaceus JB14</name>
    <dbReference type="NCBI Taxonomy" id="1447944"/>
    <lineage>
        <taxon>Eukaryota</taxon>
        <taxon>Fungi</taxon>
        <taxon>Dikarya</taxon>
        <taxon>Basidiomycota</taxon>
        <taxon>Agaricomycotina</taxon>
        <taxon>Agaricomycetes</taxon>
        <taxon>Agaricomycetidae</taxon>
        <taxon>Agaricales</taxon>
        <taxon>Marasmiineae</taxon>
        <taxon>Omphalotaceae</taxon>
        <taxon>Gymnopus</taxon>
    </lineage>
</organism>
<evidence type="ECO:0000313" key="3">
    <source>
        <dbReference type="EMBL" id="KAE9404167.1"/>
    </source>
</evidence>
<proteinExistence type="predicted"/>
<dbReference type="GO" id="GO:0016020">
    <property type="term" value="C:membrane"/>
    <property type="evidence" value="ECO:0007669"/>
    <property type="project" value="TreeGrafter"/>
</dbReference>
<accession>A0A6A4I4T4</accession>
<dbReference type="InterPro" id="IPR031778">
    <property type="entry name" value="Sortilin_N"/>
</dbReference>
<gene>
    <name evidence="3" type="ORF">BT96DRAFT_814006</name>
</gene>
<dbReference type="SUPFAM" id="SSF110296">
    <property type="entry name" value="Oligoxyloglucan reducing end-specific cellobiohydrolase"/>
    <property type="match status" value="1"/>
</dbReference>
<dbReference type="AlphaFoldDB" id="A0A6A4I4T4"/>
<dbReference type="GO" id="GO:0005829">
    <property type="term" value="C:cytosol"/>
    <property type="evidence" value="ECO:0007669"/>
    <property type="project" value="GOC"/>
</dbReference>
<name>A0A6A4I4T4_9AGAR</name>
<dbReference type="PANTHER" id="PTHR12106">
    <property type="entry name" value="SORTILIN RELATED"/>
    <property type="match status" value="1"/>
</dbReference>
<dbReference type="PANTHER" id="PTHR12106:SF27">
    <property type="entry name" value="SORTILIN-RELATED RECEPTOR"/>
    <property type="match status" value="1"/>
</dbReference>
<evidence type="ECO:0000256" key="1">
    <source>
        <dbReference type="ARBA" id="ARBA00022737"/>
    </source>
</evidence>
<dbReference type="OrthoDB" id="443634at2759"/>
<dbReference type="InterPro" id="IPR050310">
    <property type="entry name" value="VPS10-sortilin"/>
</dbReference>
<keyword evidence="4" id="KW-1185">Reference proteome</keyword>
<evidence type="ECO:0000313" key="4">
    <source>
        <dbReference type="Proteomes" id="UP000799118"/>
    </source>
</evidence>
<keyword evidence="1" id="KW-0677">Repeat</keyword>
<feature type="domain" description="Sortilin N-terminal" evidence="2">
    <location>
        <begin position="1"/>
        <end position="84"/>
    </location>
</feature>